<gene>
    <name evidence="12" type="ORF">IBG28_19105</name>
</gene>
<sequence length="525" mass="60067">MFGDVRAIAFIEKKVFFFCGLFSIFLSFLLFSAGLYVFLLNDLDKRTNMAKNALSKHMESIFAELQQVADNSALVCEKADIDRLRRATFYSPIFKEFGLFNADFKVYCSNLGAINISIYKSIVSRIENSEDRKTVSLMNSKTLGDATFFAFYQRPDGVGVNALAPPDSIASSINQILLPDYVYELTLGKQVLFSNRNQIVSDLIETKKVTFDDWAIELEVLLTTDLYWNRLLALLPWIFMCWALLSIILCTGYFTFAYYRRSLRHCVKRAIKNNAMEVYFQPIVSLNVDGQYEMEALIRWHSVHHGQVSPLVIVDMADRLGLIDELTWMVIRKVGDFYREYPLPLSDINISVNVDRHSLLKETFAPSLAGILDEYPELKGRLGLEVTETSALNAIDLPIMVSRFEHIKALGIHLSVDDFGTGYAGLDFLRRFPYDTLKLDQIFIASLKDDQFTRQILTSVTKLAKELNMKLVAEGVEREDQLNAVRELGVDRVQGYYFCRPLPKEQVIAWIEEHAAHMQQDSTRL</sequence>
<dbReference type="OrthoDB" id="675397at2"/>
<proteinExistence type="predicted"/>
<protein>
    <recommendedName>
        <fullName evidence="2">cyclic-guanylate-specific phosphodiesterase</fullName>
        <ecNumber evidence="2">3.1.4.52</ecNumber>
    </recommendedName>
</protein>
<dbReference type="Proteomes" id="UP000516370">
    <property type="component" value="Chromosome"/>
</dbReference>
<accession>A0A7H1JCI5</accession>
<keyword evidence="7 10" id="KW-1133">Transmembrane helix</keyword>
<dbReference type="InterPro" id="IPR035919">
    <property type="entry name" value="EAL_sf"/>
</dbReference>
<evidence type="ECO:0000256" key="9">
    <source>
        <dbReference type="ARBA" id="ARBA00034290"/>
    </source>
</evidence>
<dbReference type="InterPro" id="IPR050706">
    <property type="entry name" value="Cyclic-di-GMP_PDE-like"/>
</dbReference>
<dbReference type="Pfam" id="PF00563">
    <property type="entry name" value="EAL"/>
    <property type="match status" value="1"/>
</dbReference>
<comment type="subcellular location">
    <subcellularLocation>
        <location evidence="1">Cell membrane</location>
        <topology evidence="1">Multi-pass membrane protein</topology>
    </subcellularLocation>
</comment>
<evidence type="ECO:0000313" key="12">
    <source>
        <dbReference type="EMBL" id="QNT08201.1"/>
    </source>
</evidence>
<keyword evidence="5 10" id="KW-0812">Transmembrane</keyword>
<dbReference type="CDD" id="cd01948">
    <property type="entry name" value="EAL"/>
    <property type="match status" value="1"/>
</dbReference>
<dbReference type="InterPro" id="IPR001633">
    <property type="entry name" value="EAL_dom"/>
</dbReference>
<evidence type="ECO:0000256" key="2">
    <source>
        <dbReference type="ARBA" id="ARBA00012282"/>
    </source>
</evidence>
<evidence type="ECO:0000256" key="10">
    <source>
        <dbReference type="SAM" id="Phobius"/>
    </source>
</evidence>
<dbReference type="PROSITE" id="PS50883">
    <property type="entry name" value="EAL"/>
    <property type="match status" value="1"/>
</dbReference>
<evidence type="ECO:0000259" key="11">
    <source>
        <dbReference type="PROSITE" id="PS50883"/>
    </source>
</evidence>
<evidence type="ECO:0000256" key="8">
    <source>
        <dbReference type="ARBA" id="ARBA00023136"/>
    </source>
</evidence>
<comment type="catalytic activity">
    <reaction evidence="9">
        <text>3',3'-c-di-GMP + H2O = 5'-phosphoguanylyl(3'-&gt;5')guanosine + H(+)</text>
        <dbReference type="Rhea" id="RHEA:24902"/>
        <dbReference type="ChEBI" id="CHEBI:15377"/>
        <dbReference type="ChEBI" id="CHEBI:15378"/>
        <dbReference type="ChEBI" id="CHEBI:58754"/>
        <dbReference type="ChEBI" id="CHEBI:58805"/>
        <dbReference type="EC" id="3.1.4.52"/>
    </reaction>
</comment>
<evidence type="ECO:0000313" key="13">
    <source>
        <dbReference type="Proteomes" id="UP000516370"/>
    </source>
</evidence>
<feature type="domain" description="EAL" evidence="11">
    <location>
        <begin position="260"/>
        <end position="515"/>
    </location>
</feature>
<evidence type="ECO:0000256" key="5">
    <source>
        <dbReference type="ARBA" id="ARBA00022692"/>
    </source>
</evidence>
<dbReference type="InterPro" id="IPR024744">
    <property type="entry name" value="CSS-motif_dom"/>
</dbReference>
<dbReference type="GO" id="GO:0071111">
    <property type="term" value="F:cyclic-guanylate-specific phosphodiesterase activity"/>
    <property type="evidence" value="ECO:0007669"/>
    <property type="project" value="UniProtKB-EC"/>
</dbReference>
<dbReference type="SUPFAM" id="SSF141868">
    <property type="entry name" value="EAL domain-like"/>
    <property type="match status" value="1"/>
</dbReference>
<evidence type="ECO:0000256" key="7">
    <source>
        <dbReference type="ARBA" id="ARBA00022989"/>
    </source>
</evidence>
<dbReference type="EC" id="3.1.4.52" evidence="2"/>
<dbReference type="AlphaFoldDB" id="A0A7H1JCI5"/>
<keyword evidence="8 10" id="KW-0472">Membrane</keyword>
<organism evidence="12 13">
    <name type="scientific">Marinomonas arctica</name>
    <dbReference type="NCBI Taxonomy" id="383750"/>
    <lineage>
        <taxon>Bacteria</taxon>
        <taxon>Pseudomonadati</taxon>
        <taxon>Pseudomonadota</taxon>
        <taxon>Gammaproteobacteria</taxon>
        <taxon>Oceanospirillales</taxon>
        <taxon>Oceanospirillaceae</taxon>
        <taxon>Marinomonas</taxon>
    </lineage>
</organism>
<evidence type="ECO:0000256" key="3">
    <source>
        <dbReference type="ARBA" id="ARBA00022475"/>
    </source>
</evidence>
<dbReference type="PANTHER" id="PTHR33121:SF79">
    <property type="entry name" value="CYCLIC DI-GMP PHOSPHODIESTERASE PDED-RELATED"/>
    <property type="match status" value="1"/>
</dbReference>
<keyword evidence="3" id="KW-1003">Cell membrane</keyword>
<reference evidence="12 13" key="1">
    <citation type="submission" date="2020-09" db="EMBL/GenBank/DDBJ databases">
        <title>Complete genome sequence of an Arctic sea ice bacterium Marinomonas arctica BSI20414.</title>
        <authorList>
            <person name="Liao L."/>
            <person name="Chen B."/>
        </authorList>
    </citation>
    <scope>NUCLEOTIDE SEQUENCE [LARGE SCALE GENOMIC DNA]</scope>
    <source>
        <strain evidence="12 13">BSI20414</strain>
    </source>
</reference>
<keyword evidence="4" id="KW-0973">c-di-GMP</keyword>
<dbReference type="Pfam" id="PF12792">
    <property type="entry name" value="CSS-motif"/>
    <property type="match status" value="1"/>
</dbReference>
<dbReference type="GO" id="GO:0005886">
    <property type="term" value="C:plasma membrane"/>
    <property type="evidence" value="ECO:0007669"/>
    <property type="project" value="UniProtKB-SubCell"/>
</dbReference>
<dbReference type="KEGG" id="mard:IBG28_19105"/>
<name>A0A7H1JCI5_9GAMM</name>
<feature type="transmembrane region" description="Helical" evidence="10">
    <location>
        <begin position="234"/>
        <end position="259"/>
    </location>
</feature>
<keyword evidence="6" id="KW-0378">Hydrolase</keyword>
<dbReference type="EMBL" id="CP061081">
    <property type="protein sequence ID" value="QNT08201.1"/>
    <property type="molecule type" value="Genomic_DNA"/>
</dbReference>
<feature type="transmembrane region" description="Helical" evidence="10">
    <location>
        <begin position="15"/>
        <end position="39"/>
    </location>
</feature>
<evidence type="ECO:0000256" key="4">
    <source>
        <dbReference type="ARBA" id="ARBA00022636"/>
    </source>
</evidence>
<evidence type="ECO:0000256" key="1">
    <source>
        <dbReference type="ARBA" id="ARBA00004651"/>
    </source>
</evidence>
<dbReference type="SMART" id="SM00052">
    <property type="entry name" value="EAL"/>
    <property type="match status" value="1"/>
</dbReference>
<dbReference type="PANTHER" id="PTHR33121">
    <property type="entry name" value="CYCLIC DI-GMP PHOSPHODIESTERASE PDEF"/>
    <property type="match status" value="1"/>
</dbReference>
<dbReference type="Gene3D" id="3.20.20.450">
    <property type="entry name" value="EAL domain"/>
    <property type="match status" value="1"/>
</dbReference>
<keyword evidence="13" id="KW-1185">Reference proteome</keyword>
<evidence type="ECO:0000256" key="6">
    <source>
        <dbReference type="ARBA" id="ARBA00022801"/>
    </source>
</evidence>